<evidence type="ECO:0000313" key="2">
    <source>
        <dbReference type="EMBL" id="ALG11139.1"/>
    </source>
</evidence>
<evidence type="ECO:0000313" key="3">
    <source>
        <dbReference type="Proteomes" id="UP000063699"/>
    </source>
</evidence>
<organism evidence="2 3">
    <name type="scientific">Kibdelosporangium phytohabitans</name>
    <dbReference type="NCBI Taxonomy" id="860235"/>
    <lineage>
        <taxon>Bacteria</taxon>
        <taxon>Bacillati</taxon>
        <taxon>Actinomycetota</taxon>
        <taxon>Actinomycetes</taxon>
        <taxon>Pseudonocardiales</taxon>
        <taxon>Pseudonocardiaceae</taxon>
        <taxon>Kibdelosporangium</taxon>
    </lineage>
</organism>
<dbReference type="AlphaFoldDB" id="A0A0N9I8B7"/>
<dbReference type="STRING" id="860235.AOZ06_33450"/>
<dbReference type="Proteomes" id="UP000063699">
    <property type="component" value="Chromosome"/>
</dbReference>
<dbReference type="OrthoDB" id="123178at2"/>
<feature type="compositionally biased region" description="Basic and acidic residues" evidence="1">
    <location>
        <begin position="46"/>
        <end position="76"/>
    </location>
</feature>
<sequence length="171" mass="19903">MTTFDPNDRRHGRPENVGDEAQAESTRTRDRTARNATPEDSTQPDARAEEVRAPEAEAVDNRDRTRDRTRDRDRTSRAAHAAPGETTKLFEETEAERYRLQWRELQASFVDEPRETVREAETLVNQMVESLTAQLNNHRQELRSGAETDDTERLRVVMQRYRSLFDQMLSV</sequence>
<gene>
    <name evidence="2" type="ORF">AOZ06_33450</name>
</gene>
<keyword evidence="3" id="KW-1185">Reference proteome</keyword>
<feature type="compositionally biased region" description="Basic and acidic residues" evidence="1">
    <location>
        <begin position="1"/>
        <end position="16"/>
    </location>
</feature>
<dbReference type="RefSeq" id="WP_054293040.1">
    <property type="nucleotide sequence ID" value="NZ_CP012752.1"/>
</dbReference>
<name>A0A0N9I8B7_9PSEU</name>
<reference evidence="2 3" key="1">
    <citation type="submission" date="2015-07" db="EMBL/GenBank/DDBJ databases">
        <title>Genome sequencing of Kibdelosporangium phytohabitans.</title>
        <authorList>
            <person name="Qin S."/>
            <person name="Xing K."/>
        </authorList>
    </citation>
    <scope>NUCLEOTIDE SEQUENCE [LARGE SCALE GENOMIC DNA]</scope>
    <source>
        <strain evidence="2 3">KLBMP1111</strain>
    </source>
</reference>
<protein>
    <submittedName>
        <fullName evidence="2">Uncharacterized protein</fullName>
    </submittedName>
</protein>
<dbReference type="EMBL" id="CP012752">
    <property type="protein sequence ID" value="ALG11139.1"/>
    <property type="molecule type" value="Genomic_DNA"/>
</dbReference>
<proteinExistence type="predicted"/>
<accession>A0A0N9I8B7</accession>
<dbReference type="KEGG" id="kphy:AOZ06_33450"/>
<evidence type="ECO:0000256" key="1">
    <source>
        <dbReference type="SAM" id="MobiDB-lite"/>
    </source>
</evidence>
<feature type="region of interest" description="Disordered" evidence="1">
    <location>
        <begin position="1"/>
        <end position="92"/>
    </location>
</feature>